<feature type="domain" description="GxGYxYP putative glycoside hydrolase C-terminal" evidence="1">
    <location>
        <begin position="281"/>
        <end position="521"/>
    </location>
</feature>
<dbReference type="OrthoDB" id="3799094at2"/>
<evidence type="ECO:0000259" key="3">
    <source>
        <dbReference type="Pfam" id="PF20957"/>
    </source>
</evidence>
<name>A0A326U7E3_THEHA</name>
<comment type="caution">
    <text evidence="5">The sequence shown here is derived from an EMBL/GenBank/DDBJ whole genome shotgun (WGS) entry which is preliminary data.</text>
</comment>
<dbReference type="InterPro" id="IPR025832">
    <property type="entry name" value="GxGYxYP_C"/>
</dbReference>
<keyword evidence="6" id="KW-1185">Reference proteome</keyword>
<dbReference type="Pfam" id="PF20958">
    <property type="entry name" value="GxGYxYP_N_3rd"/>
    <property type="match status" value="1"/>
</dbReference>
<feature type="domain" description="GxGYxYP putative glycoside hydrolase second N-terminal" evidence="3">
    <location>
        <begin position="92"/>
        <end position="160"/>
    </location>
</feature>
<dbReference type="Pfam" id="PF20957">
    <property type="entry name" value="GxGYxYP_N_2nd"/>
    <property type="match status" value="1"/>
</dbReference>
<dbReference type="RefSeq" id="WP_111322710.1">
    <property type="nucleotide sequence ID" value="NZ_BIFX01000001.1"/>
</dbReference>
<gene>
    <name evidence="5" type="ORF">EI42_02672</name>
</gene>
<dbReference type="EMBL" id="QKUF01000008">
    <property type="protein sequence ID" value="PZW29378.1"/>
    <property type="molecule type" value="Genomic_DNA"/>
</dbReference>
<proteinExistence type="predicted"/>
<evidence type="ECO:0000259" key="1">
    <source>
        <dbReference type="Pfam" id="PF14323"/>
    </source>
</evidence>
<organism evidence="5 6">
    <name type="scientific">Thermosporothrix hazakensis</name>
    <dbReference type="NCBI Taxonomy" id="644383"/>
    <lineage>
        <taxon>Bacteria</taxon>
        <taxon>Bacillati</taxon>
        <taxon>Chloroflexota</taxon>
        <taxon>Ktedonobacteria</taxon>
        <taxon>Ktedonobacterales</taxon>
        <taxon>Thermosporotrichaceae</taxon>
        <taxon>Thermosporothrix</taxon>
    </lineage>
</organism>
<dbReference type="Gene3D" id="3.20.20.490">
    <property type="entry name" value="GxGYxYP glycoside hydrolase, C-terminal domain"/>
    <property type="match status" value="1"/>
</dbReference>
<dbReference type="PANTHER" id="PTHR37321:SF1">
    <property type="entry name" value="EXPORTED PROTEIN"/>
    <property type="match status" value="1"/>
</dbReference>
<dbReference type="Pfam" id="PF16216">
    <property type="entry name" value="GxGYxYP_N"/>
    <property type="match status" value="1"/>
</dbReference>
<sequence>MSHEWSRTLPCFQAPSRLTVYSLEGMSNDTQLSVASLVGLLNRDCPQIYLLVRPDDLFWLQSCFPDLPYDHSPLRGKAVLLELLRRARAQLTGLVIYDPFLPDSINIATMLAGQKDALLLSPALAARYQRELEGLPVLFDLRKFGWRSRVSAYLWAWEHLRAEAHGTLVAGLPPSIITFLRPYLIATRTFTYWLNPFRVLPDRTGYSEFRLMREILQTYRRKGLHLGWFVNEGFGVILSSRAELPVLPSDYFSNLEFWSSQPVAAFPAPLQAASAPLDPQKIYVSFTMSDGDNIQFLQGKMAQLWRDEARGQLPLGWTLSPLLGEAAPAMAAWYLRTASSQDELLAGPSGAGYIFPSFWPEERLPAFLNQTTAMMEALHLRTVQVLDANIFQHLPLAVRAVRTGAGLALIHAGRQQQYAEALAAHGMRGVLSGGGQRRPSWRLLEGLPICQNIGMAKDETHALALIQDAVAGNRQRPLFLNLYVQAWTMTPTDLKRLVERLERLDSTFAFVTPGTLLSLYRCSLETSR</sequence>
<reference evidence="5 6" key="1">
    <citation type="submission" date="2018-06" db="EMBL/GenBank/DDBJ databases">
        <title>Genomic Encyclopedia of Archaeal and Bacterial Type Strains, Phase II (KMG-II): from individual species to whole genera.</title>
        <authorList>
            <person name="Goeker M."/>
        </authorList>
    </citation>
    <scope>NUCLEOTIDE SEQUENCE [LARGE SCALE GENOMIC DNA]</scope>
    <source>
        <strain evidence="5 6">ATCC BAA-1881</strain>
    </source>
</reference>
<accession>A0A326U7E3</accession>
<dbReference type="InterPro" id="IPR038410">
    <property type="entry name" value="GxGYxYP_C_sf"/>
</dbReference>
<dbReference type="InterPro" id="IPR048309">
    <property type="entry name" value="GxGYxYP_N_3rd"/>
</dbReference>
<dbReference type="PANTHER" id="PTHR37321">
    <property type="entry name" value="EXPORTED PROTEIN-RELATED"/>
    <property type="match status" value="1"/>
</dbReference>
<dbReference type="AlphaFoldDB" id="A0A326U7E3"/>
<dbReference type="Pfam" id="PF14323">
    <property type="entry name" value="GxGYxYP_C"/>
    <property type="match status" value="1"/>
</dbReference>
<dbReference type="InterPro" id="IPR032626">
    <property type="entry name" value="GxGYxYP_N_1st"/>
</dbReference>
<feature type="domain" description="GxGYxYP putative glycoside hydrolase first N-terminal" evidence="2">
    <location>
        <begin position="18"/>
        <end position="61"/>
    </location>
</feature>
<protein>
    <submittedName>
        <fullName evidence="5">GxGYxY motif-containing protein</fullName>
    </submittedName>
</protein>
<evidence type="ECO:0000313" key="5">
    <source>
        <dbReference type="EMBL" id="PZW29378.1"/>
    </source>
</evidence>
<evidence type="ECO:0000259" key="4">
    <source>
        <dbReference type="Pfam" id="PF20958"/>
    </source>
</evidence>
<dbReference type="Proteomes" id="UP000248806">
    <property type="component" value="Unassembled WGS sequence"/>
</dbReference>
<evidence type="ECO:0000313" key="6">
    <source>
        <dbReference type="Proteomes" id="UP000248806"/>
    </source>
</evidence>
<dbReference type="InterPro" id="IPR048310">
    <property type="entry name" value="GxGYxYP_N_2nd"/>
</dbReference>
<feature type="domain" description="GxGYxYP putative glycoside hydrolase third N-terminal" evidence="4">
    <location>
        <begin position="170"/>
        <end position="260"/>
    </location>
</feature>
<evidence type="ECO:0000259" key="2">
    <source>
        <dbReference type="Pfam" id="PF16216"/>
    </source>
</evidence>